<dbReference type="Pfam" id="PF00294">
    <property type="entry name" value="PfkB"/>
    <property type="match status" value="1"/>
</dbReference>
<dbReference type="InterPro" id="IPR029056">
    <property type="entry name" value="Ribokinase-like"/>
</dbReference>
<comment type="caution">
    <text evidence="2">The sequence shown here is derived from an EMBL/GenBank/DDBJ whole genome shotgun (WGS) entry which is preliminary data.</text>
</comment>
<dbReference type="PANTHER" id="PTHR47098:SF1">
    <property type="entry name" value="PFKB FAMILY CARBOHYDRATE KINASE SUPERFAMILY (AFU_ORTHOLOGUE AFUA_4G09500)"/>
    <property type="match status" value="1"/>
</dbReference>
<evidence type="ECO:0000259" key="1">
    <source>
        <dbReference type="Pfam" id="PF00294"/>
    </source>
</evidence>
<dbReference type="EMBL" id="JAKEKT020000093">
    <property type="protein sequence ID" value="KAL1637036.1"/>
    <property type="molecule type" value="Genomic_DNA"/>
</dbReference>
<dbReference type="Proteomes" id="UP001521184">
    <property type="component" value="Unassembled WGS sequence"/>
</dbReference>
<sequence length="316" mass="33326">MQSSFAETQPADAPVFVSLGMLVLDELQFPFKETLYDVPGGSGAYSSPLLHAATFHTLADPAELSAQVSSLLTLRNNDDAASDDHHHRRRDPPIIIWEPRPPSCTAANLDAHARAACRNADVFSPNHVELLALFGETRDDDDDDDDGGGGDAFDRGRVEACARRFLDAAAAAAAGASDEGGDERAPAPEAAAMTAIVVRAGEHGCFFAVSADRSGCASWLPAYYDASSSKVVDTTGAGNAFLGAFAVAFHASSRRGGGGEGGDDVREAAVRGSVAASFALEQVGLPEKGTTAVDGRELWNGEEFAWRLREYRRRVG</sequence>
<gene>
    <name evidence="2" type="ORF">SLS58_009476</name>
</gene>
<dbReference type="Gene3D" id="3.40.1190.20">
    <property type="match status" value="1"/>
</dbReference>
<reference evidence="2 3" key="1">
    <citation type="journal article" date="2023" name="Plant Dis.">
        <title>First Report of Diplodia intermedia Causing Canker and Dieback Diseases on Apple Trees in Canada.</title>
        <authorList>
            <person name="Ellouze W."/>
            <person name="Ilyukhin E."/>
            <person name="Sulman M."/>
            <person name="Ali S."/>
        </authorList>
    </citation>
    <scope>NUCLEOTIDE SEQUENCE [LARGE SCALE GENOMIC DNA]</scope>
    <source>
        <strain evidence="2 3">M45-28</strain>
    </source>
</reference>
<proteinExistence type="predicted"/>
<dbReference type="PANTHER" id="PTHR47098">
    <property type="entry name" value="PROTEIN MAK32"/>
    <property type="match status" value="1"/>
</dbReference>
<feature type="domain" description="Carbohydrate kinase PfkB" evidence="1">
    <location>
        <begin position="175"/>
        <end position="284"/>
    </location>
</feature>
<evidence type="ECO:0000313" key="3">
    <source>
        <dbReference type="Proteomes" id="UP001521184"/>
    </source>
</evidence>
<dbReference type="SUPFAM" id="SSF53613">
    <property type="entry name" value="Ribokinase-like"/>
    <property type="match status" value="1"/>
</dbReference>
<dbReference type="InterPro" id="IPR011611">
    <property type="entry name" value="PfkB_dom"/>
</dbReference>
<keyword evidence="3" id="KW-1185">Reference proteome</keyword>
<organism evidence="2 3">
    <name type="scientific">Diplodia intermedia</name>
    <dbReference type="NCBI Taxonomy" id="856260"/>
    <lineage>
        <taxon>Eukaryota</taxon>
        <taxon>Fungi</taxon>
        <taxon>Dikarya</taxon>
        <taxon>Ascomycota</taxon>
        <taxon>Pezizomycotina</taxon>
        <taxon>Dothideomycetes</taxon>
        <taxon>Dothideomycetes incertae sedis</taxon>
        <taxon>Botryosphaeriales</taxon>
        <taxon>Botryosphaeriaceae</taxon>
        <taxon>Diplodia</taxon>
    </lineage>
</organism>
<accession>A0ABR3TCG0</accession>
<evidence type="ECO:0000313" key="2">
    <source>
        <dbReference type="EMBL" id="KAL1637036.1"/>
    </source>
</evidence>
<name>A0ABR3TCG0_9PEZI</name>
<protein>
    <recommendedName>
        <fullName evidence="1">Carbohydrate kinase PfkB domain-containing protein</fullName>
    </recommendedName>
</protein>